<dbReference type="InterPro" id="IPR000719">
    <property type="entry name" value="Prot_kinase_dom"/>
</dbReference>
<dbReference type="InterPro" id="IPR050205">
    <property type="entry name" value="CDPK_Ser/Thr_kinases"/>
</dbReference>
<feature type="domain" description="EF-hand" evidence="18">
    <location>
        <begin position="376"/>
        <end position="411"/>
    </location>
</feature>
<evidence type="ECO:0000256" key="1">
    <source>
        <dbReference type="ARBA" id="ARBA00001946"/>
    </source>
</evidence>
<comment type="subunit">
    <text evidence="2">Monomer.</text>
</comment>
<dbReference type="EMBL" id="MPUH01001061">
    <property type="protein sequence ID" value="OMJ70705.1"/>
    <property type="molecule type" value="Genomic_DNA"/>
</dbReference>
<dbReference type="Gene3D" id="1.10.510.10">
    <property type="entry name" value="Transferase(Phosphotransferase) domain 1"/>
    <property type="match status" value="1"/>
</dbReference>
<comment type="catalytic activity">
    <reaction evidence="13">
        <text>L-threonyl-[protein] + ATP = O-phospho-L-threonyl-[protein] + ADP + H(+)</text>
        <dbReference type="Rhea" id="RHEA:46608"/>
        <dbReference type="Rhea" id="RHEA-COMP:11060"/>
        <dbReference type="Rhea" id="RHEA-COMP:11605"/>
        <dbReference type="ChEBI" id="CHEBI:15378"/>
        <dbReference type="ChEBI" id="CHEBI:30013"/>
        <dbReference type="ChEBI" id="CHEBI:30616"/>
        <dbReference type="ChEBI" id="CHEBI:61977"/>
        <dbReference type="ChEBI" id="CHEBI:456216"/>
        <dbReference type="EC" id="2.7.11.1"/>
    </reaction>
</comment>
<dbReference type="Proteomes" id="UP000187209">
    <property type="component" value="Unassembled WGS sequence"/>
</dbReference>
<dbReference type="FunFam" id="3.30.200.20:FF:000315">
    <property type="entry name" value="Calcium-dependent protein kinase 3"/>
    <property type="match status" value="1"/>
</dbReference>
<dbReference type="CDD" id="cd05117">
    <property type="entry name" value="STKc_CAMK"/>
    <property type="match status" value="1"/>
</dbReference>
<dbReference type="PROSITE" id="PS50011">
    <property type="entry name" value="PROTEIN_KINASE_DOM"/>
    <property type="match status" value="1"/>
</dbReference>
<keyword evidence="11 15" id="KW-0067">ATP-binding</keyword>
<evidence type="ECO:0000256" key="13">
    <source>
        <dbReference type="ARBA" id="ARBA00047899"/>
    </source>
</evidence>
<comment type="catalytic activity">
    <reaction evidence="14">
        <text>L-seryl-[protein] + ATP = O-phospho-L-seryl-[protein] + ADP + H(+)</text>
        <dbReference type="Rhea" id="RHEA:17989"/>
        <dbReference type="Rhea" id="RHEA-COMP:9863"/>
        <dbReference type="Rhea" id="RHEA-COMP:11604"/>
        <dbReference type="ChEBI" id="CHEBI:15378"/>
        <dbReference type="ChEBI" id="CHEBI:29999"/>
        <dbReference type="ChEBI" id="CHEBI:30616"/>
        <dbReference type="ChEBI" id="CHEBI:83421"/>
        <dbReference type="ChEBI" id="CHEBI:456216"/>
        <dbReference type="EC" id="2.7.11.1"/>
    </reaction>
</comment>
<dbReference type="Pfam" id="PF00069">
    <property type="entry name" value="Pkinase"/>
    <property type="match status" value="1"/>
</dbReference>
<name>A0A1R2B1Y8_9CILI</name>
<comment type="cofactor">
    <cofactor evidence="1">
        <name>Mg(2+)</name>
        <dbReference type="ChEBI" id="CHEBI:18420"/>
    </cofactor>
</comment>
<evidence type="ECO:0000256" key="3">
    <source>
        <dbReference type="ARBA" id="ARBA00012513"/>
    </source>
</evidence>
<keyword evidence="9" id="KW-0418">Kinase</keyword>
<evidence type="ECO:0000256" key="10">
    <source>
        <dbReference type="ARBA" id="ARBA00022837"/>
    </source>
</evidence>
<evidence type="ECO:0000256" key="11">
    <source>
        <dbReference type="ARBA" id="ARBA00022840"/>
    </source>
</evidence>
<evidence type="ECO:0000256" key="16">
    <source>
        <dbReference type="RuleBase" id="RU000304"/>
    </source>
</evidence>
<evidence type="ECO:0000259" key="17">
    <source>
        <dbReference type="PROSITE" id="PS50011"/>
    </source>
</evidence>
<dbReference type="EC" id="2.7.11.1" evidence="3"/>
<dbReference type="SMART" id="SM00054">
    <property type="entry name" value="EFh"/>
    <property type="match status" value="4"/>
</dbReference>
<dbReference type="SMART" id="SM00220">
    <property type="entry name" value="S_TKc"/>
    <property type="match status" value="1"/>
</dbReference>
<feature type="domain" description="Protein kinase" evidence="17">
    <location>
        <begin position="38"/>
        <end position="294"/>
    </location>
</feature>
<evidence type="ECO:0000256" key="9">
    <source>
        <dbReference type="ARBA" id="ARBA00022777"/>
    </source>
</evidence>
<dbReference type="InterPro" id="IPR011992">
    <property type="entry name" value="EF-hand-dom_pair"/>
</dbReference>
<dbReference type="SUPFAM" id="SSF56112">
    <property type="entry name" value="Protein kinase-like (PK-like)"/>
    <property type="match status" value="1"/>
</dbReference>
<dbReference type="CDD" id="cd00051">
    <property type="entry name" value="EFh"/>
    <property type="match status" value="2"/>
</dbReference>
<dbReference type="FunFam" id="1.10.238.10:FF:000003">
    <property type="entry name" value="Calmodulin A"/>
    <property type="match status" value="1"/>
</dbReference>
<evidence type="ECO:0000256" key="5">
    <source>
        <dbReference type="ARBA" id="ARBA00022679"/>
    </source>
</evidence>
<evidence type="ECO:0000313" key="20">
    <source>
        <dbReference type="Proteomes" id="UP000187209"/>
    </source>
</evidence>
<evidence type="ECO:0000256" key="14">
    <source>
        <dbReference type="ARBA" id="ARBA00048679"/>
    </source>
</evidence>
<accession>A0A1R2B1Y8</accession>
<dbReference type="GO" id="GO:0004674">
    <property type="term" value="F:protein serine/threonine kinase activity"/>
    <property type="evidence" value="ECO:0007669"/>
    <property type="project" value="UniProtKB-KW"/>
</dbReference>
<dbReference type="InterPro" id="IPR018247">
    <property type="entry name" value="EF_Hand_1_Ca_BS"/>
</dbReference>
<organism evidence="19 20">
    <name type="scientific">Stentor coeruleus</name>
    <dbReference type="NCBI Taxonomy" id="5963"/>
    <lineage>
        <taxon>Eukaryota</taxon>
        <taxon>Sar</taxon>
        <taxon>Alveolata</taxon>
        <taxon>Ciliophora</taxon>
        <taxon>Postciliodesmatophora</taxon>
        <taxon>Heterotrichea</taxon>
        <taxon>Heterotrichida</taxon>
        <taxon>Stentoridae</taxon>
        <taxon>Stentor</taxon>
    </lineage>
</organism>
<dbReference type="InterPro" id="IPR011009">
    <property type="entry name" value="Kinase-like_dom_sf"/>
</dbReference>
<evidence type="ECO:0000256" key="7">
    <source>
        <dbReference type="ARBA" id="ARBA00022737"/>
    </source>
</evidence>
<keyword evidence="20" id="KW-1185">Reference proteome</keyword>
<reference evidence="19 20" key="1">
    <citation type="submission" date="2016-11" db="EMBL/GenBank/DDBJ databases">
        <title>The macronuclear genome of Stentor coeruleus: a giant cell with tiny introns.</title>
        <authorList>
            <person name="Slabodnick M."/>
            <person name="Ruby J.G."/>
            <person name="Reiff S.B."/>
            <person name="Swart E.C."/>
            <person name="Gosai S."/>
            <person name="Prabakaran S."/>
            <person name="Witkowska E."/>
            <person name="Larue G.E."/>
            <person name="Fisher S."/>
            <person name="Freeman R.M."/>
            <person name="Gunawardena J."/>
            <person name="Chu W."/>
            <person name="Stover N.A."/>
            <person name="Gregory B.D."/>
            <person name="Nowacki M."/>
            <person name="Derisi J."/>
            <person name="Roy S.W."/>
            <person name="Marshall W.F."/>
            <person name="Sood P."/>
        </authorList>
    </citation>
    <scope>NUCLEOTIDE SEQUENCE [LARGE SCALE GENOMIC DNA]</scope>
    <source>
        <strain evidence="19">WM001</strain>
    </source>
</reference>
<protein>
    <recommendedName>
        <fullName evidence="3">non-specific serine/threonine protein kinase</fullName>
        <ecNumber evidence="3">2.7.11.1</ecNumber>
    </recommendedName>
</protein>
<keyword evidence="8 15" id="KW-0547">Nucleotide-binding</keyword>
<feature type="domain" description="EF-hand" evidence="18">
    <location>
        <begin position="454"/>
        <end position="482"/>
    </location>
</feature>
<proteinExistence type="inferred from homology"/>
<dbReference type="AlphaFoldDB" id="A0A1R2B1Y8"/>
<keyword evidence="7" id="KW-0677">Repeat</keyword>
<dbReference type="SUPFAM" id="SSF47473">
    <property type="entry name" value="EF-hand"/>
    <property type="match status" value="1"/>
</dbReference>
<evidence type="ECO:0000313" key="19">
    <source>
        <dbReference type="EMBL" id="OMJ70705.1"/>
    </source>
</evidence>
<dbReference type="GO" id="GO:0005509">
    <property type="term" value="F:calcium ion binding"/>
    <property type="evidence" value="ECO:0007669"/>
    <property type="project" value="InterPro"/>
</dbReference>
<dbReference type="FunFam" id="1.10.510.10:FF:000571">
    <property type="entry name" value="Maternal embryonic leucine zipper kinase"/>
    <property type="match status" value="1"/>
</dbReference>
<dbReference type="PROSITE" id="PS00107">
    <property type="entry name" value="PROTEIN_KINASE_ATP"/>
    <property type="match status" value="1"/>
</dbReference>
<dbReference type="Gene3D" id="1.10.238.10">
    <property type="entry name" value="EF-hand"/>
    <property type="match status" value="2"/>
</dbReference>
<dbReference type="InterPro" id="IPR002048">
    <property type="entry name" value="EF_hand_dom"/>
</dbReference>
<evidence type="ECO:0000256" key="12">
    <source>
        <dbReference type="ARBA" id="ARBA00024334"/>
    </source>
</evidence>
<feature type="domain" description="EF-hand" evidence="18">
    <location>
        <begin position="339"/>
        <end position="374"/>
    </location>
</feature>
<dbReference type="PROSITE" id="PS50222">
    <property type="entry name" value="EF_HAND_2"/>
    <property type="match status" value="4"/>
</dbReference>
<dbReference type="GO" id="GO:0005524">
    <property type="term" value="F:ATP binding"/>
    <property type="evidence" value="ECO:0007669"/>
    <property type="project" value="UniProtKB-UniRule"/>
</dbReference>
<comment type="caution">
    <text evidence="19">The sequence shown here is derived from an EMBL/GenBank/DDBJ whole genome shotgun (WGS) entry which is preliminary data.</text>
</comment>
<keyword evidence="10" id="KW-0106">Calcium</keyword>
<evidence type="ECO:0000259" key="18">
    <source>
        <dbReference type="PROSITE" id="PS50222"/>
    </source>
</evidence>
<sequence length="482" mass="54840">MGCGTIKRNVVVAQNRNSVILFPGQFVKSIEESIYSLYDFKEELGVGSYGRVILAVHKKSHEKRAIKIINKLAIQSEETRKKIMIEVEIQRKLDHPNIVRVYEFHEDEFNLYLVMELCNGGELLDSIARIGCLSESQTAVCMKQILSSLCYLHSMDIVHRDLKLENMLIEKPGAINIKLADFGIATELKPGKKLSLMIGTINYIAPEVIKKKYDNKCDLWSCGVIMYILLSGTLPFNGGSKKRTLGLIMKGEYNLSGANWDMISTEAKTLITYLLDPNPKTRISAKEAFNIPWVSGSRAPNIRGSLLETTANNIKDFRETNKLQRAVIRFISSQLLSQGERNELTFIFKSLDKHGEGKITERELMQYCKKIFGESFSDEEIHSIMVRVDTDKSGFIDYSEFLAAAMDKKKLLSEEKLEAAFKAFDHDNNGKITAQELKYLLESHIKYDITTYTKLIEQVDQNGDGMIDFKEFKDMMISLMPE</sequence>
<feature type="domain" description="EF-hand" evidence="18">
    <location>
        <begin position="412"/>
        <end position="447"/>
    </location>
</feature>
<dbReference type="Gene3D" id="3.30.200.20">
    <property type="entry name" value="Phosphorylase Kinase, domain 1"/>
    <property type="match status" value="1"/>
</dbReference>
<evidence type="ECO:0000256" key="2">
    <source>
        <dbReference type="ARBA" id="ARBA00011245"/>
    </source>
</evidence>
<feature type="binding site" evidence="15">
    <location>
        <position position="67"/>
    </location>
    <ligand>
        <name>ATP</name>
        <dbReference type="ChEBI" id="CHEBI:30616"/>
    </ligand>
</feature>
<comment type="similarity">
    <text evidence="12">Belongs to the protein kinase superfamily. Ser/Thr protein kinase family. CDPK subfamily.</text>
</comment>
<gene>
    <name evidence="19" type="ORF">SteCoe_31266</name>
</gene>
<evidence type="ECO:0000256" key="6">
    <source>
        <dbReference type="ARBA" id="ARBA00022723"/>
    </source>
</evidence>
<evidence type="ECO:0000256" key="4">
    <source>
        <dbReference type="ARBA" id="ARBA00022527"/>
    </source>
</evidence>
<dbReference type="PROSITE" id="PS00108">
    <property type="entry name" value="PROTEIN_KINASE_ST"/>
    <property type="match status" value="1"/>
</dbReference>
<dbReference type="Pfam" id="PF13499">
    <property type="entry name" value="EF-hand_7"/>
    <property type="match status" value="2"/>
</dbReference>
<dbReference type="OrthoDB" id="40902at2759"/>
<evidence type="ECO:0000256" key="15">
    <source>
        <dbReference type="PROSITE-ProRule" id="PRU10141"/>
    </source>
</evidence>
<keyword evidence="6" id="KW-0479">Metal-binding</keyword>
<dbReference type="InterPro" id="IPR017441">
    <property type="entry name" value="Protein_kinase_ATP_BS"/>
</dbReference>
<evidence type="ECO:0000256" key="8">
    <source>
        <dbReference type="ARBA" id="ARBA00022741"/>
    </source>
</evidence>
<dbReference type="PROSITE" id="PS00018">
    <property type="entry name" value="EF_HAND_1"/>
    <property type="match status" value="3"/>
</dbReference>
<dbReference type="PANTHER" id="PTHR24349">
    <property type="entry name" value="SERINE/THREONINE-PROTEIN KINASE"/>
    <property type="match status" value="1"/>
</dbReference>
<keyword evidence="4 16" id="KW-0723">Serine/threonine-protein kinase</keyword>
<keyword evidence="5" id="KW-0808">Transferase</keyword>
<dbReference type="InterPro" id="IPR008271">
    <property type="entry name" value="Ser/Thr_kinase_AS"/>
</dbReference>